<accession>A0ABN1V1H1</accession>
<proteinExistence type="predicted"/>
<reference evidence="1 2" key="1">
    <citation type="journal article" date="2019" name="Int. J. Syst. Evol. Microbiol.">
        <title>The Global Catalogue of Microorganisms (GCM) 10K type strain sequencing project: providing services to taxonomists for standard genome sequencing and annotation.</title>
        <authorList>
            <consortium name="The Broad Institute Genomics Platform"/>
            <consortium name="The Broad Institute Genome Sequencing Center for Infectious Disease"/>
            <person name="Wu L."/>
            <person name="Ma J."/>
        </authorList>
    </citation>
    <scope>NUCLEOTIDE SEQUENCE [LARGE SCALE GENOMIC DNA]</scope>
    <source>
        <strain evidence="1 2">JCM 13022</strain>
    </source>
</reference>
<dbReference type="Proteomes" id="UP001500467">
    <property type="component" value="Unassembled WGS sequence"/>
</dbReference>
<gene>
    <name evidence="1" type="ORF">GCM10009675_00020</name>
</gene>
<dbReference type="EMBL" id="BAAALM010000001">
    <property type="protein sequence ID" value="GAA1189942.1"/>
    <property type="molecule type" value="Genomic_DNA"/>
</dbReference>
<organism evidence="1 2">
    <name type="scientific">Prauserella alba</name>
    <dbReference type="NCBI Taxonomy" id="176898"/>
    <lineage>
        <taxon>Bacteria</taxon>
        <taxon>Bacillati</taxon>
        <taxon>Actinomycetota</taxon>
        <taxon>Actinomycetes</taxon>
        <taxon>Pseudonocardiales</taxon>
        <taxon>Pseudonocardiaceae</taxon>
        <taxon>Prauserella</taxon>
    </lineage>
</organism>
<protein>
    <submittedName>
        <fullName evidence="1">Uncharacterized protein</fullName>
    </submittedName>
</protein>
<evidence type="ECO:0000313" key="1">
    <source>
        <dbReference type="EMBL" id="GAA1189942.1"/>
    </source>
</evidence>
<dbReference type="RefSeq" id="WP_253852614.1">
    <property type="nucleotide sequence ID" value="NZ_BAAALM010000001.1"/>
</dbReference>
<keyword evidence="2" id="KW-1185">Reference proteome</keyword>
<comment type="caution">
    <text evidence="1">The sequence shown here is derived from an EMBL/GenBank/DDBJ whole genome shotgun (WGS) entry which is preliminary data.</text>
</comment>
<evidence type="ECO:0000313" key="2">
    <source>
        <dbReference type="Proteomes" id="UP001500467"/>
    </source>
</evidence>
<sequence length="79" mass="8884">MTTEGRADVSVRSTVRAEEITFFDEPDTRVVFSGDTDDRTSTSGSRCVRLPDPVRAGVIYRDVRIDHWITAYLDVDTST</sequence>
<name>A0ABN1V1H1_9PSEU</name>